<dbReference type="Gene3D" id="3.40.50.10810">
    <property type="entry name" value="Tandem AAA-ATPase domain"/>
    <property type="match status" value="1"/>
</dbReference>
<proteinExistence type="predicted"/>
<dbReference type="Pfam" id="PF00176">
    <property type="entry name" value="SNF2-rel_dom"/>
    <property type="match status" value="1"/>
</dbReference>
<keyword evidence="4" id="KW-0547">Nucleotide-binding</keyword>
<dbReference type="InterPro" id="IPR014001">
    <property type="entry name" value="Helicase_ATP-bd"/>
</dbReference>
<dbReference type="PROSITE" id="PS51194">
    <property type="entry name" value="HELICASE_CTER"/>
    <property type="match status" value="1"/>
</dbReference>
<dbReference type="GO" id="GO:0031297">
    <property type="term" value="P:replication fork processing"/>
    <property type="evidence" value="ECO:0007669"/>
    <property type="project" value="TreeGrafter"/>
</dbReference>
<dbReference type="SUPFAM" id="SSF52540">
    <property type="entry name" value="P-loop containing nucleoside triphosphate hydrolases"/>
    <property type="match status" value="2"/>
</dbReference>
<keyword evidence="1" id="KW-0378">Hydrolase</keyword>
<evidence type="ECO:0000259" key="2">
    <source>
        <dbReference type="PROSITE" id="PS51192"/>
    </source>
</evidence>
<evidence type="ECO:0000256" key="1">
    <source>
        <dbReference type="ARBA" id="ARBA00022801"/>
    </source>
</evidence>
<dbReference type="Proteomes" id="UP000678374">
    <property type="component" value="Unassembled WGS sequence"/>
</dbReference>
<keyword evidence="5" id="KW-1185">Reference proteome</keyword>
<dbReference type="EMBL" id="JAGQDE010000014">
    <property type="protein sequence ID" value="MBQ0960451.1"/>
    <property type="molecule type" value="Genomic_DNA"/>
</dbReference>
<keyword evidence="4" id="KW-0067">ATP-binding</keyword>
<feature type="domain" description="Helicase ATP-binding" evidence="2">
    <location>
        <begin position="256"/>
        <end position="409"/>
    </location>
</feature>
<organism evidence="4 5">
    <name type="scientific">Ideonella aquatica</name>
    <dbReference type="NCBI Taxonomy" id="2824119"/>
    <lineage>
        <taxon>Bacteria</taxon>
        <taxon>Pseudomonadati</taxon>
        <taxon>Pseudomonadota</taxon>
        <taxon>Betaproteobacteria</taxon>
        <taxon>Burkholderiales</taxon>
        <taxon>Sphaerotilaceae</taxon>
        <taxon>Ideonella</taxon>
    </lineage>
</organism>
<dbReference type="InterPro" id="IPR001650">
    <property type="entry name" value="Helicase_C-like"/>
</dbReference>
<protein>
    <submittedName>
        <fullName evidence="4">DEAD/DEAH box helicase</fullName>
    </submittedName>
</protein>
<dbReference type="InterPro" id="IPR000330">
    <property type="entry name" value="SNF2_N"/>
</dbReference>
<dbReference type="PROSITE" id="PS51192">
    <property type="entry name" value="HELICASE_ATP_BIND_1"/>
    <property type="match status" value="1"/>
</dbReference>
<feature type="domain" description="Helicase C-terminal" evidence="3">
    <location>
        <begin position="496"/>
        <end position="650"/>
    </location>
</feature>
<dbReference type="SMART" id="SM00487">
    <property type="entry name" value="DEXDc"/>
    <property type="match status" value="1"/>
</dbReference>
<keyword evidence="4" id="KW-0347">Helicase</keyword>
<dbReference type="GO" id="GO:0004386">
    <property type="term" value="F:helicase activity"/>
    <property type="evidence" value="ECO:0007669"/>
    <property type="project" value="UniProtKB-KW"/>
</dbReference>
<dbReference type="GO" id="GO:0016787">
    <property type="term" value="F:hydrolase activity"/>
    <property type="evidence" value="ECO:0007669"/>
    <property type="project" value="UniProtKB-KW"/>
</dbReference>
<dbReference type="InterPro" id="IPR038718">
    <property type="entry name" value="SNF2-like_sf"/>
</dbReference>
<dbReference type="InterPro" id="IPR049730">
    <property type="entry name" value="SNF2/RAD54-like_C"/>
</dbReference>
<dbReference type="Gene3D" id="3.40.50.300">
    <property type="entry name" value="P-loop containing nucleotide triphosphate hydrolases"/>
    <property type="match status" value="1"/>
</dbReference>
<dbReference type="CDD" id="cd18793">
    <property type="entry name" value="SF2_C_SNF"/>
    <property type="match status" value="1"/>
</dbReference>
<dbReference type="GO" id="GO:0005524">
    <property type="term" value="F:ATP binding"/>
    <property type="evidence" value="ECO:0007669"/>
    <property type="project" value="InterPro"/>
</dbReference>
<gene>
    <name evidence="4" type="ORF">KAK06_15975</name>
</gene>
<dbReference type="PANTHER" id="PTHR45766:SF6">
    <property type="entry name" value="SWI_SNF-RELATED MATRIX-ASSOCIATED ACTIN-DEPENDENT REGULATOR OF CHROMATIN SUBFAMILY A-LIKE PROTEIN 1"/>
    <property type="match status" value="1"/>
</dbReference>
<evidence type="ECO:0000313" key="5">
    <source>
        <dbReference type="Proteomes" id="UP000678374"/>
    </source>
</evidence>
<name>A0A940YQ37_9BURK</name>
<dbReference type="SMART" id="SM00490">
    <property type="entry name" value="HELICc"/>
    <property type="match status" value="1"/>
</dbReference>
<dbReference type="AlphaFoldDB" id="A0A940YQ37"/>
<evidence type="ECO:0000259" key="3">
    <source>
        <dbReference type="PROSITE" id="PS51194"/>
    </source>
</evidence>
<accession>A0A940YQ37</accession>
<dbReference type="GO" id="GO:0006281">
    <property type="term" value="P:DNA repair"/>
    <property type="evidence" value="ECO:0007669"/>
    <property type="project" value="TreeGrafter"/>
</dbReference>
<dbReference type="InterPro" id="IPR027417">
    <property type="entry name" value="P-loop_NTPase"/>
</dbReference>
<reference evidence="4" key="1">
    <citation type="submission" date="2021-04" db="EMBL/GenBank/DDBJ databases">
        <title>The genome sequence of Ideonella sp. 4Y11.</title>
        <authorList>
            <person name="Liu Y."/>
        </authorList>
    </citation>
    <scope>NUCLEOTIDE SEQUENCE</scope>
    <source>
        <strain evidence="4">4Y11</strain>
    </source>
</reference>
<dbReference type="RefSeq" id="WP_210803120.1">
    <property type="nucleotide sequence ID" value="NZ_JAGQDE010000014.1"/>
</dbReference>
<dbReference type="PANTHER" id="PTHR45766">
    <property type="entry name" value="DNA ANNEALING HELICASE AND ENDONUCLEASE ZRANB3 FAMILY MEMBER"/>
    <property type="match status" value="1"/>
</dbReference>
<evidence type="ECO:0000313" key="4">
    <source>
        <dbReference type="EMBL" id="MBQ0960451.1"/>
    </source>
</evidence>
<sequence>MSTDVTERPSFAPVAPALRPFVQRAACDGRRMGLATPFGDEVSALMRSLGASWTPYRRMWLCEVDGLRELLDGLQRAAARLPAFSFDDARALAVAAWQNPQTDYFTSLLDVQVMPLAKGGYAVSSAFDPLVVRALKRLGGRFHKPARAWEVRRDRQEILRVLHEVAGVDETVVFVHEGALLLEDLVAAARSEVPIAVPGAAPPATGGGEQAETAMPLGAGFVSALGTPLVRLAVDEKALARAARECGLRDYQVAGVRHLLGLSSGLLADDMGLGKTRQAVVAGRLAAGADQVLVACPASLALNWEREIRAVYPNARIALVGQHPMVQVRAADWIIANYERLGGLVREASLRLAVMLVDEAHYLKEHQAGRTRNAFLLAERVPRRFLLTGTPVLNREIEVHTLLRLSGHPLGRMPLVEFRKQFAGDAGKRAQLAERVSEWMLRRGKDVLKDLGDKLHQTRVLQAPDKLAVYRSILADPSLQTMPKLTKLRQHLEASKVDFLIDSVRCLPQNGKALIFCEYMDTVDQLKEALASDGVRCVSLVGSDPPKKRMAAVDAFQRDPAVQVFIGTTMAAGVGITLTAANYVFFASLPWTPALKRQAEDRAYRSGNTRDVFVITPLVAGTIDEQIYALLEAKRDIEMSIVEANRVGVG</sequence>
<comment type="caution">
    <text evidence="4">The sequence shown here is derived from an EMBL/GenBank/DDBJ whole genome shotgun (WGS) entry which is preliminary data.</text>
</comment>
<dbReference type="Pfam" id="PF00271">
    <property type="entry name" value="Helicase_C"/>
    <property type="match status" value="1"/>
</dbReference>